<sequence>MISSVCRRIPLSATARTANTPQPTQAVGARLISATIWRRSWAIALPHRCLRGDIIIRMGVMGVIMGMRGRMGMGVVGRGVGRRGTERIRIISLIFRRLLGIIIFWLMEAEEGIISSSSIINTNTSITSIRARSRRAWRLIMRRCTILTRRCRRLIRACGMSRMGRRRGVRGGLCRRLEAVMGGGMGVRGILGCRGIRLVRRIRSRLARGITPPTPPTTTTTTTDMGIRTLIRTRTTTTTVTRCTPPSPHRPRSPQAWPPRTSPPRARARDHARPHPRVRLVRMAARRARRGHGGR</sequence>
<reference evidence="2" key="1">
    <citation type="submission" date="2020-11" db="EMBL/GenBank/DDBJ databases">
        <authorList>
            <consortium name="DOE Joint Genome Institute"/>
            <person name="Ahrendt S."/>
            <person name="Riley R."/>
            <person name="Andreopoulos W."/>
            <person name="Labutti K."/>
            <person name="Pangilinan J."/>
            <person name="Ruiz-Duenas F.J."/>
            <person name="Barrasa J.M."/>
            <person name="Sanchez-Garcia M."/>
            <person name="Camarero S."/>
            <person name="Miyauchi S."/>
            <person name="Serrano A."/>
            <person name="Linde D."/>
            <person name="Babiker R."/>
            <person name="Drula E."/>
            <person name="Ayuso-Fernandez I."/>
            <person name="Pacheco R."/>
            <person name="Padilla G."/>
            <person name="Ferreira P."/>
            <person name="Barriuso J."/>
            <person name="Kellner H."/>
            <person name="Castanera R."/>
            <person name="Alfaro M."/>
            <person name="Ramirez L."/>
            <person name="Pisabarro A.G."/>
            <person name="Kuo A."/>
            <person name="Tritt A."/>
            <person name="Lipzen A."/>
            <person name="He G."/>
            <person name="Yan M."/>
            <person name="Ng V."/>
            <person name="Cullen D."/>
            <person name="Martin F."/>
            <person name="Rosso M.-N."/>
            <person name="Henrissat B."/>
            <person name="Hibbett D."/>
            <person name="Martinez A.T."/>
            <person name="Grigoriev I.V."/>
        </authorList>
    </citation>
    <scope>NUCLEOTIDE SEQUENCE</scope>
    <source>
        <strain evidence="2">CIRM-BRFM 674</strain>
    </source>
</reference>
<keyword evidence="3" id="KW-1185">Reference proteome</keyword>
<feature type="region of interest" description="Disordered" evidence="1">
    <location>
        <begin position="237"/>
        <end position="295"/>
    </location>
</feature>
<evidence type="ECO:0000256" key="1">
    <source>
        <dbReference type="SAM" id="MobiDB-lite"/>
    </source>
</evidence>
<dbReference type="AlphaFoldDB" id="A0A9P5ZEV9"/>
<feature type="compositionally biased region" description="Basic residues" evidence="1">
    <location>
        <begin position="274"/>
        <end position="295"/>
    </location>
</feature>
<dbReference type="EMBL" id="MU155131">
    <property type="protein sequence ID" value="KAF9486161.1"/>
    <property type="molecule type" value="Genomic_DNA"/>
</dbReference>
<evidence type="ECO:0000313" key="3">
    <source>
        <dbReference type="Proteomes" id="UP000807469"/>
    </source>
</evidence>
<organism evidence="2 3">
    <name type="scientific">Pholiota conissans</name>
    <dbReference type="NCBI Taxonomy" id="109636"/>
    <lineage>
        <taxon>Eukaryota</taxon>
        <taxon>Fungi</taxon>
        <taxon>Dikarya</taxon>
        <taxon>Basidiomycota</taxon>
        <taxon>Agaricomycotina</taxon>
        <taxon>Agaricomycetes</taxon>
        <taxon>Agaricomycetidae</taxon>
        <taxon>Agaricales</taxon>
        <taxon>Agaricineae</taxon>
        <taxon>Strophariaceae</taxon>
        <taxon>Pholiota</taxon>
    </lineage>
</organism>
<dbReference type="Proteomes" id="UP000807469">
    <property type="component" value="Unassembled WGS sequence"/>
</dbReference>
<feature type="non-terminal residue" evidence="2">
    <location>
        <position position="295"/>
    </location>
</feature>
<comment type="caution">
    <text evidence="2">The sequence shown here is derived from an EMBL/GenBank/DDBJ whole genome shotgun (WGS) entry which is preliminary data.</text>
</comment>
<evidence type="ECO:0000313" key="2">
    <source>
        <dbReference type="EMBL" id="KAF9486161.1"/>
    </source>
</evidence>
<protein>
    <submittedName>
        <fullName evidence="2">Uncharacterized protein</fullName>
    </submittedName>
</protein>
<name>A0A9P5ZEV9_9AGAR</name>
<accession>A0A9P5ZEV9</accession>
<gene>
    <name evidence="2" type="ORF">BDN70DRAFT_988172</name>
</gene>
<proteinExistence type="predicted"/>